<dbReference type="EMBL" id="QGGY01000015">
    <property type="protein sequence ID" value="PWJ72915.1"/>
    <property type="molecule type" value="Genomic_DNA"/>
</dbReference>
<dbReference type="AlphaFoldDB" id="A0AB73SZS6"/>
<dbReference type="Proteomes" id="UP000245412">
    <property type="component" value="Unassembled WGS sequence"/>
</dbReference>
<proteinExistence type="predicted"/>
<protein>
    <submittedName>
        <fullName evidence="1">Uncharacterized protein</fullName>
    </submittedName>
</protein>
<sequence length="51" mass="5917">MAHLNEITKAKEVLKKEMACFTEAKPEVYEAIETAIEVMEDKIEELVNYGW</sequence>
<organism evidence="1 2">
    <name type="scientific">Murimonas intestini</name>
    <dbReference type="NCBI Taxonomy" id="1337051"/>
    <lineage>
        <taxon>Bacteria</taxon>
        <taxon>Bacillati</taxon>
        <taxon>Bacillota</taxon>
        <taxon>Clostridia</taxon>
        <taxon>Lachnospirales</taxon>
        <taxon>Lachnospiraceae</taxon>
        <taxon>Murimonas</taxon>
    </lineage>
</organism>
<gene>
    <name evidence="1" type="ORF">C7383_11571</name>
</gene>
<name>A0AB73SZS6_9FIRM</name>
<comment type="caution">
    <text evidence="1">The sequence shown here is derived from an EMBL/GenBank/DDBJ whole genome shotgun (WGS) entry which is preliminary data.</text>
</comment>
<accession>A0AB73SZS6</accession>
<evidence type="ECO:0000313" key="1">
    <source>
        <dbReference type="EMBL" id="PWJ72915.1"/>
    </source>
</evidence>
<dbReference type="RefSeq" id="WP_257497874.1">
    <property type="nucleotide sequence ID" value="NZ_JANKBI010000015.1"/>
</dbReference>
<evidence type="ECO:0000313" key="2">
    <source>
        <dbReference type="Proteomes" id="UP000245412"/>
    </source>
</evidence>
<reference evidence="1 2" key="1">
    <citation type="submission" date="2018-05" db="EMBL/GenBank/DDBJ databases">
        <authorList>
            <person name="Goeker M."/>
            <person name="Huntemann M."/>
            <person name="Clum A."/>
            <person name="Pillay M."/>
            <person name="Palaniappan K."/>
            <person name="Varghese N."/>
            <person name="Mikhailova N."/>
            <person name="Stamatis D."/>
            <person name="Reddy T."/>
            <person name="Daum C."/>
            <person name="Shapiro N."/>
            <person name="Ivanova N."/>
            <person name="Kyrpides N."/>
            <person name="Woyke T."/>
        </authorList>
    </citation>
    <scope>NUCLEOTIDE SEQUENCE [LARGE SCALE GENOMIC DNA]</scope>
    <source>
        <strain evidence="1 2">DSM 26524</strain>
    </source>
</reference>
<keyword evidence="2" id="KW-1185">Reference proteome</keyword>